<dbReference type="RefSeq" id="WP_386820163.1">
    <property type="nucleotide sequence ID" value="NZ_JBHUIT010000017.1"/>
</dbReference>
<evidence type="ECO:0000259" key="1">
    <source>
        <dbReference type="Pfam" id="PF13175"/>
    </source>
</evidence>
<gene>
    <name evidence="3" type="ORF">ACFSSA_09315</name>
</gene>
<sequence length="645" mass="72676">MKLQKLRISNFQSFGPDTVELDFNDLTFLIGPNGTGKTAALQALCRMFAFEPNLRRIHKSDFHVPVNETTETAPEERTLSIEAEFLFPELHAPSPTSPAIPPSFAHMRMNRDANDCRIRFRLKATQYANDEIEQELTYVLEVDENDEPIEEAKVPRSDRHHIQLHYLPARRDPSDHIAYTANSLLGRVLRAIDWKDEKAGIKELAGSASNALSQNGSVQAIDSHLDKKWEKLHKGGFFKSPKVAFGSGEIDSLLKLLSLSFSPGHGVDAVDFSRLSDGQKSMLYLSLVLSVQAIGHDAIMGKSDLFDADKLQPATFTMIAMEEPENSLSPHYLGRVVTLLSDFTKQENTQAVIATHAPSMLKRIPPESIRYLRLNPARQTTISKITLPKKNDEAYKFVREAVQSYPELYFSRLIILGEGDSEEIVLPRLLRSIGINLDEASTSIVPLGGRHVNHFWRLLHALGIPFVTLLDLDLGRHEGGWGRVRYALNQLLNYPFVSIEHNEKQINTLPKWNDSRRLLEDEKGQKALAYLRERMVFFSSPLDLDFCMLETFPSAFGVDLDLEYAPEDETIKAVLGKSAHNDEQYSDDQKRLFLEYHRLFKLGSKPATHLDALSNLSDHDLASGMPESLSLLVKAAAQQLKDQPE</sequence>
<comment type="caution">
    <text evidence="3">The sequence shown here is derived from an EMBL/GenBank/DDBJ whole genome shotgun (WGS) entry which is preliminary data.</text>
</comment>
<dbReference type="EMBL" id="JBHUIT010000017">
    <property type="protein sequence ID" value="MFD2256874.1"/>
    <property type="molecule type" value="Genomic_DNA"/>
</dbReference>
<feature type="domain" description="OLD protein-like TOPRIM" evidence="2">
    <location>
        <begin position="410"/>
        <end position="473"/>
    </location>
</feature>
<name>A0ABW5DAD9_9BACT</name>
<keyword evidence="4" id="KW-1185">Reference proteome</keyword>
<reference evidence="4" key="1">
    <citation type="journal article" date="2019" name="Int. J. Syst. Evol. Microbiol.">
        <title>The Global Catalogue of Microorganisms (GCM) 10K type strain sequencing project: providing services to taxonomists for standard genome sequencing and annotation.</title>
        <authorList>
            <consortium name="The Broad Institute Genomics Platform"/>
            <consortium name="The Broad Institute Genome Sequencing Center for Infectious Disease"/>
            <person name="Wu L."/>
            <person name="Ma J."/>
        </authorList>
    </citation>
    <scope>NUCLEOTIDE SEQUENCE [LARGE SCALE GENOMIC DNA]</scope>
    <source>
        <strain evidence="4">CGMCC 4.7106</strain>
    </source>
</reference>
<dbReference type="CDD" id="cd01026">
    <property type="entry name" value="TOPRIM_OLD"/>
    <property type="match status" value="1"/>
</dbReference>
<accession>A0ABW5DAD9</accession>
<evidence type="ECO:0000313" key="4">
    <source>
        <dbReference type="Proteomes" id="UP001597375"/>
    </source>
</evidence>
<dbReference type="Proteomes" id="UP001597375">
    <property type="component" value="Unassembled WGS sequence"/>
</dbReference>
<dbReference type="SUPFAM" id="SSF52540">
    <property type="entry name" value="P-loop containing nucleoside triphosphate hydrolases"/>
    <property type="match status" value="1"/>
</dbReference>
<dbReference type="InterPro" id="IPR027417">
    <property type="entry name" value="P-loop_NTPase"/>
</dbReference>
<dbReference type="InterPro" id="IPR041685">
    <property type="entry name" value="AAA_GajA/Old/RecF-like"/>
</dbReference>
<proteinExistence type="predicted"/>
<dbReference type="Pfam" id="PF13175">
    <property type="entry name" value="AAA_15"/>
    <property type="match status" value="1"/>
</dbReference>
<dbReference type="PANTHER" id="PTHR43581:SF4">
    <property type="entry name" value="ATP_GTP PHOSPHATASE"/>
    <property type="match status" value="1"/>
</dbReference>
<protein>
    <submittedName>
        <fullName evidence="3">AAA family ATPase</fullName>
    </submittedName>
</protein>
<organism evidence="3 4">
    <name type="scientific">Luteolibacter algae</name>
    <dbReference type="NCBI Taxonomy" id="454151"/>
    <lineage>
        <taxon>Bacteria</taxon>
        <taxon>Pseudomonadati</taxon>
        <taxon>Verrucomicrobiota</taxon>
        <taxon>Verrucomicrobiia</taxon>
        <taxon>Verrucomicrobiales</taxon>
        <taxon>Verrucomicrobiaceae</taxon>
        <taxon>Luteolibacter</taxon>
    </lineage>
</organism>
<dbReference type="Gene3D" id="3.40.50.300">
    <property type="entry name" value="P-loop containing nucleotide triphosphate hydrolases"/>
    <property type="match status" value="1"/>
</dbReference>
<evidence type="ECO:0000313" key="3">
    <source>
        <dbReference type="EMBL" id="MFD2256874.1"/>
    </source>
</evidence>
<dbReference type="Pfam" id="PF20469">
    <property type="entry name" value="OLD-like_TOPRIM"/>
    <property type="match status" value="1"/>
</dbReference>
<feature type="domain" description="Endonuclease GajA/Old nuclease/RecF-like AAA" evidence="1">
    <location>
        <begin position="1"/>
        <end position="360"/>
    </location>
</feature>
<evidence type="ECO:0000259" key="2">
    <source>
        <dbReference type="Pfam" id="PF20469"/>
    </source>
</evidence>
<dbReference type="InterPro" id="IPR034139">
    <property type="entry name" value="TOPRIM_OLD"/>
</dbReference>
<dbReference type="PANTHER" id="PTHR43581">
    <property type="entry name" value="ATP/GTP PHOSPHATASE"/>
    <property type="match status" value="1"/>
</dbReference>
<dbReference type="InterPro" id="IPR051396">
    <property type="entry name" value="Bact_Antivir_Def_Nuclease"/>
</dbReference>